<dbReference type="RefSeq" id="WP_144310033.1">
    <property type="nucleotide sequence ID" value="NZ_VMNK01000012.1"/>
</dbReference>
<dbReference type="Gene3D" id="3.40.50.1820">
    <property type="entry name" value="alpha/beta hydrolase"/>
    <property type="match status" value="2"/>
</dbReference>
<dbReference type="InterPro" id="IPR055803">
    <property type="entry name" value="DUF7379"/>
</dbReference>
<feature type="domain" description="CHAT" evidence="2">
    <location>
        <begin position="1190"/>
        <end position="1468"/>
    </location>
</feature>
<accession>A0A557QPI1</accession>
<proteinExistence type="predicted"/>
<dbReference type="SUPFAM" id="SSF53474">
    <property type="entry name" value="alpha/beta-Hydrolases"/>
    <property type="match status" value="2"/>
</dbReference>
<dbReference type="GO" id="GO:0006629">
    <property type="term" value="P:lipid metabolic process"/>
    <property type="evidence" value="ECO:0007669"/>
    <property type="project" value="InterPro"/>
</dbReference>
<evidence type="ECO:0000313" key="4">
    <source>
        <dbReference type="EMBL" id="TVO54813.1"/>
    </source>
</evidence>
<name>A0A557QPI1_9RHOO</name>
<evidence type="ECO:0000259" key="3">
    <source>
        <dbReference type="Pfam" id="PF24096"/>
    </source>
</evidence>
<dbReference type="Pfam" id="PF24096">
    <property type="entry name" value="DUF7379"/>
    <property type="match status" value="1"/>
</dbReference>
<dbReference type="InterPro" id="IPR046880">
    <property type="entry name" value="TPR-S"/>
</dbReference>
<feature type="domain" description="DUF7379" evidence="3">
    <location>
        <begin position="170"/>
        <end position="255"/>
    </location>
</feature>
<protein>
    <submittedName>
        <fullName evidence="4">CHAT domain-containing protein</fullName>
    </submittedName>
</protein>
<reference evidence="4 5" key="1">
    <citation type="submission" date="2019-07" db="EMBL/GenBank/DDBJ databases">
        <title>The pathways for chlorine oxyanion respiration interact through the shared metabolite chlorate.</title>
        <authorList>
            <person name="Barnum T.P."/>
            <person name="Cheng Y."/>
            <person name="Hill K.A."/>
            <person name="Lucas L.N."/>
            <person name="Carlson H.K."/>
            <person name="Coates J.D."/>
        </authorList>
    </citation>
    <scope>NUCLEOTIDE SEQUENCE [LARGE SCALE GENOMIC DNA]</scope>
    <source>
        <strain evidence="4 5">SFB-3</strain>
    </source>
</reference>
<dbReference type="OrthoDB" id="869379at2"/>
<evidence type="ECO:0000259" key="2">
    <source>
        <dbReference type="Pfam" id="PF12770"/>
    </source>
</evidence>
<dbReference type="PANTHER" id="PTHR37946:SF1">
    <property type="entry name" value="SLL1969 PROTEIN"/>
    <property type="match status" value="1"/>
</dbReference>
<evidence type="ECO:0000313" key="5">
    <source>
        <dbReference type="Proteomes" id="UP000319502"/>
    </source>
</evidence>
<evidence type="ECO:0000256" key="1">
    <source>
        <dbReference type="SAM" id="MobiDB-lite"/>
    </source>
</evidence>
<sequence>MPIDPRFRFSGAAATARQPRTDQVSVTSAQRIVPGVARGGESTTEIDADAVLRVELENGFVLWSRADDLMRERGQRSVGRDGDALWRLDFGPRPGHTAAGTSRGWLGLGVRVLEVFGVDLKNIAAARLGKALEDRALGGAPGLYRVSLDGSSPDLKAASGSVSAGATPLLVFLHGTASSATGSFGALWEKDNAAGAALRARLAERYGDRAFALQHRTLTESPIENALALARALPAGAEVHLVSHSRGGLVGELLCLGMRDANTDPLDGKLIDTLFAADRTVAEQIGLSPLDAAAAKARDAAYNDDRQALKALIAELDAKQLRITRFVRVACPARGTTLAAGRLDRWLSVMDFISGGGLFGEAVDFLLAVVKARTDPRTLPGVEAMMPGSALTRLLQSPDLTVTADLSVIAGDIEGDSLWQQIKLLATDWFYGADHDLVVNTGSMLGGLRRPDGGARFLRDAGGEVNHFRYFSNEKTVKWLGHGLTRPEGNDGGFLPIATAPHEAPRWREAVRRSRSGGAPRPLAVVLPGTMGSVLQQRGETVWLDYWRLLRGQLKRLRMGQPDVEPIDLIGDFYGPMIEFLARSHRVEIFPYDWRQSVTVAAARLAESLTQWLPEIEASGQPVHLVAHSMGGLVVRAMIADGGAGAAAWQRITALPNSRFVMLGTPNLGSHEAVRWLTCCNPTQQKLALLDIAQSTTGVTDIVREYAGLLELLPFDPAGDDFADAARWKALKAELTAVWPLADATALREARKTWQRLLDAPPEPRHMIYLAGCQPATVVDYAVVPRNAWDPASDRTLAFEATSEGDGTVTWASGRLPGVPTWYVEDTAHDALCTQKRAFPGLLDLLMTGTTQRLPASPPQRARAGATEPTRFPMPVTPFTDDFPDEAAVRALGFGPGRPAAEAQSAAAAPTLAVSIRHGDLAYARYPVLVGHYAGDTIVSAEAAVNQRLGGALSQRLNLGMYPAANGTHALFFNEVPTHKPSGAIVVGLGLVGELSPGLLEAGVRSALLDFALQVAQWPDDVRFGPASAPRSAAVSCLLVGSGAGGMPVGASVDAILRGAVSASAALVEQGLENRVVIDAVEIIEIFEDVAISAAEGLENCLRDGDLAGKLRWDSRDIQSGEGRRRRVRCDEMPDWWHRLEIVEEPGREALRFIFATDRARAEETLMAGQLELADAFIAQASASPAANSEIAKTLFEMLLPNSLKEMAPRQSNMVVMVDDRSARYPWELLENRWSAGDRPPAVAAGLVRQLKASQFRQQPAHAPHAKALVVGNPDLDAWASFSDLPGARQEAETVVAMLRSGGFEVRESVDERADSILAGLHRDAWRILHLAGHGVHEMTSDRGRTVSGMVIGRDAVLTPGDVEQMRWVPELVFINCCHLGKTARRESARFNILAANLAVQFVQMGVKAVVAAGWAVDDAAANAFAASFYKHLLAGQPFGEAVRAAREEAWTSFPGINTWGAYQCYGDPSYRLRGQAGVSTPRAQRPFYAPSELVVALENHVQWVQMQVQRHGDDAEALAGMRDGIAAILGRVPQSLSERWLARADVAAALGFAWGETGAFAEAVDWLNRALGFDEGDCPVRAVEQCANFKVRLAGQAWAALRASSSADEVRRAELVTRIEEAISELDLICRRAPTEERYTLLGSACKRLAWLHAAQGPRLEALINMGNYYRLAMEAAGKGRSIYGFTNWALAEVLAITLGGAAGTSTTILLEECEAMIEVARVKNAANPNFWDAASEADCALVRLIARAPNARAARRGADEVVELYRCALARGASPRQRATLHEHLDFLVALCEGARKPLRDAVTAIRAGL</sequence>
<dbReference type="Pfam" id="PF12770">
    <property type="entry name" value="CHAT"/>
    <property type="match status" value="1"/>
</dbReference>
<keyword evidence="5" id="KW-1185">Reference proteome</keyword>
<dbReference type="EMBL" id="VMNK01000012">
    <property type="protein sequence ID" value="TVO54813.1"/>
    <property type="molecule type" value="Genomic_DNA"/>
</dbReference>
<dbReference type="InterPro" id="IPR029058">
    <property type="entry name" value="AB_hydrolase_fold"/>
</dbReference>
<dbReference type="Pfam" id="PF20308">
    <property type="entry name" value="TPR-S"/>
    <property type="match status" value="1"/>
</dbReference>
<dbReference type="InterPro" id="IPR003386">
    <property type="entry name" value="LACT/PDAT_acylTrfase"/>
</dbReference>
<dbReference type="Proteomes" id="UP000319502">
    <property type="component" value="Unassembled WGS sequence"/>
</dbReference>
<comment type="caution">
    <text evidence="4">The sequence shown here is derived from an EMBL/GenBank/DDBJ whole genome shotgun (WGS) entry which is preliminary data.</text>
</comment>
<organism evidence="4 5">
    <name type="scientific">Denitromonas halophila</name>
    <dbReference type="NCBI Taxonomy" id="1629404"/>
    <lineage>
        <taxon>Bacteria</taxon>
        <taxon>Pseudomonadati</taxon>
        <taxon>Pseudomonadota</taxon>
        <taxon>Betaproteobacteria</taxon>
        <taxon>Rhodocyclales</taxon>
        <taxon>Zoogloeaceae</taxon>
        <taxon>Denitromonas</taxon>
    </lineage>
</organism>
<feature type="region of interest" description="Disordered" evidence="1">
    <location>
        <begin position="852"/>
        <end position="878"/>
    </location>
</feature>
<dbReference type="PANTHER" id="PTHR37946">
    <property type="entry name" value="SLL1969 PROTEIN"/>
    <property type="match status" value="1"/>
</dbReference>
<dbReference type="SUPFAM" id="SSF52129">
    <property type="entry name" value="Caspase-like"/>
    <property type="match status" value="1"/>
</dbReference>
<dbReference type="Pfam" id="PF02450">
    <property type="entry name" value="LCAT"/>
    <property type="match status" value="1"/>
</dbReference>
<dbReference type="InterPro" id="IPR024983">
    <property type="entry name" value="CHAT_dom"/>
</dbReference>
<dbReference type="GO" id="GO:0008374">
    <property type="term" value="F:O-acyltransferase activity"/>
    <property type="evidence" value="ECO:0007669"/>
    <property type="project" value="InterPro"/>
</dbReference>
<gene>
    <name evidence="4" type="ORF">FHP91_13200</name>
</gene>
<dbReference type="InterPro" id="IPR029030">
    <property type="entry name" value="Caspase-like_dom_sf"/>
</dbReference>